<dbReference type="PANTHER" id="PTHR42913:SF3">
    <property type="entry name" value="64 KDA MITOCHONDRIAL NADH DEHYDROGENASE (EUROFUNG)"/>
    <property type="match status" value="1"/>
</dbReference>
<organism evidence="8 9">
    <name type="scientific">Candidatus Magasanikbacteria bacterium GW2011_GWA2_56_11</name>
    <dbReference type="NCBI Taxonomy" id="1619044"/>
    <lineage>
        <taxon>Bacteria</taxon>
        <taxon>Candidatus Magasanikiibacteriota</taxon>
    </lineage>
</organism>
<feature type="transmembrane region" description="Helical" evidence="6">
    <location>
        <begin position="344"/>
        <end position="364"/>
    </location>
</feature>
<dbReference type="Pfam" id="PF07992">
    <property type="entry name" value="Pyr_redox_2"/>
    <property type="match status" value="1"/>
</dbReference>
<keyword evidence="6" id="KW-0472">Membrane</keyword>
<evidence type="ECO:0000256" key="5">
    <source>
        <dbReference type="ARBA" id="ARBA00023002"/>
    </source>
</evidence>
<dbReference type="EMBL" id="LCRX01000012">
    <property type="protein sequence ID" value="KKW41930.1"/>
    <property type="molecule type" value="Genomic_DNA"/>
</dbReference>
<name>A0A0G1YFE5_9BACT</name>
<evidence type="ECO:0000256" key="1">
    <source>
        <dbReference type="ARBA" id="ARBA00001974"/>
    </source>
</evidence>
<evidence type="ECO:0000256" key="4">
    <source>
        <dbReference type="ARBA" id="ARBA00022827"/>
    </source>
</evidence>
<dbReference type="Proteomes" id="UP000033870">
    <property type="component" value="Unassembled WGS sequence"/>
</dbReference>
<keyword evidence="4" id="KW-0274">FAD</keyword>
<reference evidence="8 9" key="1">
    <citation type="journal article" date="2015" name="Nature">
        <title>rRNA introns, odd ribosomes, and small enigmatic genomes across a large radiation of phyla.</title>
        <authorList>
            <person name="Brown C.T."/>
            <person name="Hug L.A."/>
            <person name="Thomas B.C."/>
            <person name="Sharon I."/>
            <person name="Castelle C.J."/>
            <person name="Singh A."/>
            <person name="Wilkins M.J."/>
            <person name="Williams K.H."/>
            <person name="Banfield J.F."/>
        </authorList>
    </citation>
    <scope>NUCLEOTIDE SEQUENCE [LARGE SCALE GENOMIC DNA]</scope>
</reference>
<proteinExistence type="inferred from homology"/>
<dbReference type="GO" id="GO:0003955">
    <property type="term" value="F:NAD(P)H dehydrogenase (quinone) activity"/>
    <property type="evidence" value="ECO:0007669"/>
    <property type="project" value="TreeGrafter"/>
</dbReference>
<keyword evidence="3" id="KW-0285">Flavoprotein</keyword>
<keyword evidence="6" id="KW-1133">Transmembrane helix</keyword>
<dbReference type="PRINTS" id="PR00411">
    <property type="entry name" value="PNDRDTASEI"/>
</dbReference>
<sequence>MHPHTHTTDILILGAGIGGYETFRTLAKLFRRYGIRKKITLVDRNNYFTFTPMLHEAATGSVEPDHCAIAIRELVAGTGHQFVKAKIERIDPKKRLVRTDQGEINYETVVVALGSTMNYFGVPGAARHTYHVRTLAAAMRLQRDVIAALERCSTQDLTVTIVGGAYTGVELAGQFSDLMWRDVKKLYPGVNVRLRLVQSGPVLLPDLPERVQRVAREKLAAEGVEILVNSRASEVRPHLLVLADGRQLTSDFIVWTAGFANIAECFLEKQHCERGRVPVNQHLHHTRFPSLYAVGDIALVMDPQSGAHYPQLGEAAHKEGQYAARHIVAAILGRSRRPFRFRSAGTFLPLGSWFGVAIIGRIVFFGRLAWFIRRTAYVLFLPGAMRKVKIIIDWTLHRMSHRYVVDIGENQL</sequence>
<dbReference type="InterPro" id="IPR023753">
    <property type="entry name" value="FAD/NAD-binding_dom"/>
</dbReference>
<evidence type="ECO:0000313" key="8">
    <source>
        <dbReference type="EMBL" id="KKW41930.1"/>
    </source>
</evidence>
<dbReference type="STRING" id="1619044.UY92_C0012G0009"/>
<keyword evidence="5" id="KW-0560">Oxidoreductase</keyword>
<dbReference type="GO" id="GO:0019646">
    <property type="term" value="P:aerobic electron transport chain"/>
    <property type="evidence" value="ECO:0007669"/>
    <property type="project" value="TreeGrafter"/>
</dbReference>
<gene>
    <name evidence="8" type="ORF">UY92_C0012G0009</name>
</gene>
<comment type="similarity">
    <text evidence="2">Belongs to the NADH dehydrogenase family.</text>
</comment>
<comment type="caution">
    <text evidence="8">The sequence shown here is derived from an EMBL/GenBank/DDBJ whole genome shotgun (WGS) entry which is preliminary data.</text>
</comment>
<feature type="domain" description="FAD/NAD(P)-binding" evidence="7">
    <location>
        <begin position="9"/>
        <end position="320"/>
    </location>
</feature>
<dbReference type="Gene3D" id="3.50.50.100">
    <property type="match status" value="1"/>
</dbReference>
<dbReference type="InterPro" id="IPR051169">
    <property type="entry name" value="NADH-Q_oxidoreductase"/>
</dbReference>
<evidence type="ECO:0000256" key="6">
    <source>
        <dbReference type="SAM" id="Phobius"/>
    </source>
</evidence>
<dbReference type="InterPro" id="IPR036188">
    <property type="entry name" value="FAD/NAD-bd_sf"/>
</dbReference>
<dbReference type="PANTHER" id="PTHR42913">
    <property type="entry name" value="APOPTOSIS-INDUCING FACTOR 1"/>
    <property type="match status" value="1"/>
</dbReference>
<evidence type="ECO:0000259" key="7">
    <source>
        <dbReference type="Pfam" id="PF07992"/>
    </source>
</evidence>
<dbReference type="SUPFAM" id="SSF51905">
    <property type="entry name" value="FAD/NAD(P)-binding domain"/>
    <property type="match status" value="1"/>
</dbReference>
<evidence type="ECO:0000313" key="9">
    <source>
        <dbReference type="Proteomes" id="UP000033870"/>
    </source>
</evidence>
<evidence type="ECO:0000256" key="3">
    <source>
        <dbReference type="ARBA" id="ARBA00022630"/>
    </source>
</evidence>
<dbReference type="PRINTS" id="PR00368">
    <property type="entry name" value="FADPNR"/>
</dbReference>
<comment type="cofactor">
    <cofactor evidence="1">
        <name>FAD</name>
        <dbReference type="ChEBI" id="CHEBI:57692"/>
    </cofactor>
</comment>
<protein>
    <recommendedName>
        <fullName evidence="7">FAD/NAD(P)-binding domain-containing protein</fullName>
    </recommendedName>
</protein>
<evidence type="ECO:0000256" key="2">
    <source>
        <dbReference type="ARBA" id="ARBA00005272"/>
    </source>
</evidence>
<dbReference type="AlphaFoldDB" id="A0A0G1YFE5"/>
<keyword evidence="6" id="KW-0812">Transmembrane</keyword>
<accession>A0A0G1YFE5</accession>